<evidence type="ECO:0000256" key="1">
    <source>
        <dbReference type="SAM" id="MobiDB-lite"/>
    </source>
</evidence>
<dbReference type="GO" id="GO:0045333">
    <property type="term" value="P:cellular respiration"/>
    <property type="evidence" value="ECO:0007669"/>
    <property type="project" value="TreeGrafter"/>
</dbReference>
<dbReference type="AlphaFoldDB" id="A0AAN6G6A4"/>
<name>A0AAN6G6A4_9BASI</name>
<feature type="domain" description="IMS import disulfide relay-system CHCH-CHCH-like Cx9C" evidence="2">
    <location>
        <begin position="5"/>
        <end position="48"/>
    </location>
</feature>
<dbReference type="EMBL" id="JAPDMQ010000534">
    <property type="protein sequence ID" value="KAK0523150.1"/>
    <property type="molecule type" value="Genomic_DNA"/>
</dbReference>
<dbReference type="PANTHER" id="PTHR47106:SF1">
    <property type="entry name" value="COILED-COIL-HELIX-COILED-COIL-HELIX DOMAIN-CONTAINING PROTEIN 5"/>
    <property type="match status" value="1"/>
</dbReference>
<dbReference type="PANTHER" id="PTHR47106">
    <property type="entry name" value="COILED-COIL-HELIX-COILED-COIL-HELIX DOMAIN-CONTAINING PROTEIN 5"/>
    <property type="match status" value="1"/>
</dbReference>
<dbReference type="GO" id="GO:0005758">
    <property type="term" value="C:mitochondrial intermembrane space"/>
    <property type="evidence" value="ECO:0007669"/>
    <property type="project" value="TreeGrafter"/>
</dbReference>
<protein>
    <recommendedName>
        <fullName evidence="2">IMS import disulfide relay-system CHCH-CHCH-like Cx9C domain-containing protein</fullName>
    </recommendedName>
</protein>
<accession>A0AAN6G6A4</accession>
<organism evidence="3 4">
    <name type="scientific">Tilletia horrida</name>
    <dbReference type="NCBI Taxonomy" id="155126"/>
    <lineage>
        <taxon>Eukaryota</taxon>
        <taxon>Fungi</taxon>
        <taxon>Dikarya</taxon>
        <taxon>Basidiomycota</taxon>
        <taxon>Ustilaginomycotina</taxon>
        <taxon>Exobasidiomycetes</taxon>
        <taxon>Tilletiales</taxon>
        <taxon>Tilletiaceae</taxon>
        <taxon>Tilletia</taxon>
    </lineage>
</organism>
<dbReference type="Gene3D" id="1.10.287.2900">
    <property type="match status" value="2"/>
</dbReference>
<evidence type="ECO:0000259" key="2">
    <source>
        <dbReference type="Pfam" id="PF16860"/>
    </source>
</evidence>
<comment type="caution">
    <text evidence="3">The sequence shown here is derived from an EMBL/GenBank/DDBJ whole genome shotgun (WGS) entry which is preliminary data.</text>
</comment>
<dbReference type="InterPro" id="IPR052848">
    <property type="entry name" value="CHCH_domain-containing_protein"/>
</dbReference>
<feature type="region of interest" description="Disordered" evidence="1">
    <location>
        <begin position="105"/>
        <end position="130"/>
    </location>
</feature>
<dbReference type="Pfam" id="PF16860">
    <property type="entry name" value="CX9C"/>
    <property type="match status" value="1"/>
</dbReference>
<evidence type="ECO:0000313" key="3">
    <source>
        <dbReference type="EMBL" id="KAK0523150.1"/>
    </source>
</evidence>
<evidence type="ECO:0000313" key="4">
    <source>
        <dbReference type="Proteomes" id="UP001176521"/>
    </source>
</evidence>
<proteinExistence type="predicted"/>
<gene>
    <name evidence="3" type="ORF">OC842_006242</name>
</gene>
<keyword evidence="4" id="KW-1185">Reference proteome</keyword>
<sequence length="130" mass="14238">MDESLDAVSRHCSDQLMNYQRCLLLHNNDSASPACNEPKRALSECAASAAPALVRLRELCAPKIKAYDACLAAHGHLSDEAFTEKCGPRLLDLYRCTQAVKAEMEHGGEAERQRGGNAFLKNHAPQQTSQ</sequence>
<dbReference type="InterPro" id="IPR031731">
    <property type="entry name" value="CX9C"/>
</dbReference>
<reference evidence="3" key="1">
    <citation type="journal article" date="2023" name="PhytoFront">
        <title>Draft Genome Resources of Seven Strains of Tilletia horrida, Causal Agent of Kernel Smut of Rice.</title>
        <authorList>
            <person name="Khanal S."/>
            <person name="Antony Babu S."/>
            <person name="Zhou X.G."/>
        </authorList>
    </citation>
    <scope>NUCLEOTIDE SEQUENCE</scope>
    <source>
        <strain evidence="3">TX3</strain>
    </source>
</reference>
<dbReference type="Proteomes" id="UP001176521">
    <property type="component" value="Unassembled WGS sequence"/>
</dbReference>
<feature type="compositionally biased region" description="Basic and acidic residues" evidence="1">
    <location>
        <begin position="105"/>
        <end position="114"/>
    </location>
</feature>